<evidence type="ECO:0000313" key="11">
    <source>
        <dbReference type="Proteomes" id="UP000002281"/>
    </source>
</evidence>
<dbReference type="Proteomes" id="UP000002281">
    <property type="component" value="Chromosome 22"/>
</dbReference>
<reference evidence="10 11" key="1">
    <citation type="journal article" date="2009" name="Science">
        <title>Genome sequence, comparative analysis, and population genetics of the domestic horse.</title>
        <authorList>
            <consortium name="Broad Institute Genome Sequencing Platform"/>
            <consortium name="Broad Institute Whole Genome Assembly Team"/>
            <person name="Wade C.M."/>
            <person name="Giulotto E."/>
            <person name="Sigurdsson S."/>
            <person name="Zoli M."/>
            <person name="Gnerre S."/>
            <person name="Imsland F."/>
            <person name="Lear T.L."/>
            <person name="Adelson D.L."/>
            <person name="Bailey E."/>
            <person name="Bellone R.R."/>
            <person name="Bloecker H."/>
            <person name="Distl O."/>
            <person name="Edgar R.C."/>
            <person name="Garber M."/>
            <person name="Leeb T."/>
            <person name="Mauceli E."/>
            <person name="MacLeod J.N."/>
            <person name="Penedo M.C.T."/>
            <person name="Raison J.M."/>
            <person name="Sharpe T."/>
            <person name="Vogel J."/>
            <person name="Andersson L."/>
            <person name="Antczak D.F."/>
            <person name="Biagi T."/>
            <person name="Binns M.M."/>
            <person name="Chowdhary B.P."/>
            <person name="Coleman S.J."/>
            <person name="Della Valle G."/>
            <person name="Fryc S."/>
            <person name="Guerin G."/>
            <person name="Hasegawa T."/>
            <person name="Hill E.W."/>
            <person name="Jurka J."/>
            <person name="Kiialainen A."/>
            <person name="Lindgren G."/>
            <person name="Liu J."/>
            <person name="Magnani E."/>
            <person name="Mickelson J.R."/>
            <person name="Murray J."/>
            <person name="Nergadze S.G."/>
            <person name="Onofrio R."/>
            <person name="Pedroni S."/>
            <person name="Piras M.F."/>
            <person name="Raudsepp T."/>
            <person name="Rocchi M."/>
            <person name="Roeed K.H."/>
            <person name="Ryder O.A."/>
            <person name="Searle S."/>
            <person name="Skow L."/>
            <person name="Swinburne J.E."/>
            <person name="Syvaenen A.C."/>
            <person name="Tozaki T."/>
            <person name="Valberg S.J."/>
            <person name="Vaudin M."/>
            <person name="White J.R."/>
            <person name="Zody M.C."/>
            <person name="Lander E.S."/>
            <person name="Lindblad-Toh K."/>
        </authorList>
    </citation>
    <scope>NUCLEOTIDE SEQUENCE [LARGE SCALE GENOMIC DNA]</scope>
    <source>
        <strain evidence="10 11">Thoroughbred</strain>
    </source>
</reference>
<dbReference type="PaxDb" id="9796-ENSECAP00000041554"/>
<dbReference type="VGNC" id="VGNC:22082">
    <property type="gene designation" value="R3HDML"/>
</dbReference>
<dbReference type="AlphaFoldDB" id="F6Y2I4"/>
<dbReference type="InterPro" id="IPR047899">
    <property type="entry name" value="R3HDML_CAP"/>
</dbReference>
<evidence type="ECO:0000256" key="6">
    <source>
        <dbReference type="ARBA" id="ARBA00023180"/>
    </source>
</evidence>
<feature type="chain" id="PRO_5040211106" evidence="8">
    <location>
        <begin position="24"/>
        <end position="276"/>
    </location>
</feature>
<evidence type="ECO:0000256" key="8">
    <source>
        <dbReference type="SAM" id="SignalP"/>
    </source>
</evidence>
<organism evidence="10 11">
    <name type="scientific">Equus caballus</name>
    <name type="common">Horse</name>
    <dbReference type="NCBI Taxonomy" id="9796"/>
    <lineage>
        <taxon>Eukaryota</taxon>
        <taxon>Metazoa</taxon>
        <taxon>Chordata</taxon>
        <taxon>Craniata</taxon>
        <taxon>Vertebrata</taxon>
        <taxon>Euteleostomi</taxon>
        <taxon>Mammalia</taxon>
        <taxon>Eutheria</taxon>
        <taxon>Laurasiatheria</taxon>
        <taxon>Perissodactyla</taxon>
        <taxon>Equidae</taxon>
        <taxon>Equus</taxon>
    </lineage>
</organism>
<feature type="domain" description="SCP" evidence="9">
    <location>
        <begin position="60"/>
        <end position="209"/>
    </location>
</feature>
<keyword evidence="3" id="KW-0964">Secreted</keyword>
<dbReference type="SUPFAM" id="SSF55797">
    <property type="entry name" value="PR-1-like"/>
    <property type="match status" value="1"/>
</dbReference>
<feature type="signal peptide" evidence="8">
    <location>
        <begin position="1"/>
        <end position="23"/>
    </location>
</feature>
<comment type="subcellular location">
    <subcellularLocation>
        <location evidence="1">Secreted</location>
    </subcellularLocation>
</comment>
<proteinExistence type="inferred from homology"/>
<comment type="similarity">
    <text evidence="2">Belongs to the CRISP family.</text>
</comment>
<dbReference type="FunCoup" id="F6Y2I4">
    <property type="interactions" value="26"/>
</dbReference>
<evidence type="ECO:0000256" key="5">
    <source>
        <dbReference type="ARBA" id="ARBA00022729"/>
    </source>
</evidence>
<dbReference type="GO" id="GO:0005576">
    <property type="term" value="C:extracellular region"/>
    <property type="evidence" value="ECO:0007669"/>
    <property type="project" value="UniProtKB-SubCell"/>
</dbReference>
<name>F6Y2I4_HORSE</name>
<keyword evidence="5 8" id="KW-0732">Signal</keyword>
<evidence type="ECO:0000313" key="10">
    <source>
        <dbReference type="Ensembl" id="ENSECAP00000041554.2"/>
    </source>
</evidence>
<dbReference type="PANTHER" id="PTHR10334">
    <property type="entry name" value="CYSTEINE-RICH SECRETORY PROTEIN-RELATED"/>
    <property type="match status" value="1"/>
</dbReference>
<evidence type="ECO:0000256" key="1">
    <source>
        <dbReference type="ARBA" id="ARBA00004613"/>
    </source>
</evidence>
<gene>
    <name evidence="10 12" type="primary">R3HDML</name>
</gene>
<dbReference type="Pfam" id="PF00188">
    <property type="entry name" value="CAP"/>
    <property type="match status" value="1"/>
</dbReference>
<accession>F6Y2I4</accession>
<dbReference type="CDD" id="cd18815">
    <property type="entry name" value="CAP_R3HDML"/>
    <property type="match status" value="1"/>
</dbReference>
<keyword evidence="6" id="KW-0325">Glycoprotein</keyword>
<evidence type="ECO:0000313" key="12">
    <source>
        <dbReference type="VGNC" id="VGNC:22082"/>
    </source>
</evidence>
<dbReference type="InParanoid" id="F6Y2I4"/>
<evidence type="ECO:0000256" key="4">
    <source>
        <dbReference type="ARBA" id="ARBA00022690"/>
    </source>
</evidence>
<protein>
    <submittedName>
        <fullName evidence="10">R3H domain containing like</fullName>
    </submittedName>
</protein>
<dbReference type="InterPro" id="IPR014044">
    <property type="entry name" value="CAP_dom"/>
</dbReference>
<dbReference type="InterPro" id="IPR035940">
    <property type="entry name" value="CAP_sf"/>
</dbReference>
<dbReference type="PRINTS" id="PR00837">
    <property type="entry name" value="V5TPXLIKE"/>
</dbReference>
<feature type="region of interest" description="Disordered" evidence="7">
    <location>
        <begin position="221"/>
        <end position="241"/>
    </location>
</feature>
<dbReference type="InterPro" id="IPR001283">
    <property type="entry name" value="CRISP-related"/>
</dbReference>
<dbReference type="STRING" id="9796.ENSECAP00000041554"/>
<evidence type="ECO:0000259" key="9">
    <source>
        <dbReference type="SMART" id="SM00198"/>
    </source>
</evidence>
<dbReference type="Gene3D" id="3.40.33.10">
    <property type="entry name" value="CAP"/>
    <property type="match status" value="1"/>
</dbReference>
<evidence type="ECO:0000256" key="7">
    <source>
        <dbReference type="SAM" id="MobiDB-lite"/>
    </source>
</evidence>
<evidence type="ECO:0000256" key="3">
    <source>
        <dbReference type="ARBA" id="ARBA00022525"/>
    </source>
</evidence>
<keyword evidence="4" id="KW-0646">Protease inhibitor</keyword>
<evidence type="ECO:0000256" key="2">
    <source>
        <dbReference type="ARBA" id="ARBA00009923"/>
    </source>
</evidence>
<dbReference type="GeneTree" id="ENSGT00940000161086"/>
<sequence>MSLLPGTVGLAGLLFWAGQTVNTLVPDATLALARTEGTAVWPVSGLGVPRYRRKRHISARDMSALLDYHNHLRASVHPPAANMEYMVWDERLARSAEAWATQCIWAHGPSQLMRYVGQNLSIHSGRYRSVVDLVKSWSAEKRHYLFPAPKDCTPRCPWRCSGPVCSHYTQMVWASSNRLGCALHTCGSIKVWGRTWRHAVYLVCNYVIKCGASLSKRKTHSSQEHMLPSGRQTAQERQEGWSEPAQLLLPDSPISCGKRGPEVCIHESLGNTEKGE</sequence>
<keyword evidence="11" id="KW-1185">Reference proteome</keyword>
<dbReference type="SMART" id="SM00198">
    <property type="entry name" value="SCP"/>
    <property type="match status" value="1"/>
</dbReference>
<dbReference type="GO" id="GO:0030414">
    <property type="term" value="F:peptidase inhibitor activity"/>
    <property type="evidence" value="ECO:0007669"/>
    <property type="project" value="UniProtKB-KW"/>
</dbReference>
<dbReference type="HOGENOM" id="CLU_035730_2_2_1"/>
<dbReference type="Ensembl" id="ENSECAT00000052789.3">
    <property type="protein sequence ID" value="ENSECAP00000041554.2"/>
    <property type="gene ID" value="ENSECAG00000023872.4"/>
</dbReference>
<dbReference type="FunFam" id="3.40.33.10:FF:000003">
    <property type="entry name" value="Peptidase inhibitor 15"/>
    <property type="match status" value="1"/>
</dbReference>
<dbReference type="Bgee" id="ENSECAG00000023872">
    <property type="expression patterns" value="Expressed in articular cartilage of joint and 4 other cell types or tissues"/>
</dbReference>
<reference evidence="10" key="3">
    <citation type="submission" date="2025-09" db="UniProtKB">
        <authorList>
            <consortium name="Ensembl"/>
        </authorList>
    </citation>
    <scope>IDENTIFICATION</scope>
    <source>
        <strain evidence="10">Thoroughbred</strain>
    </source>
</reference>
<reference evidence="10" key="2">
    <citation type="submission" date="2025-08" db="UniProtKB">
        <authorList>
            <consortium name="Ensembl"/>
        </authorList>
    </citation>
    <scope>IDENTIFICATION</scope>
    <source>
        <strain evidence="10">Thoroughbred</strain>
    </source>
</reference>